<evidence type="ECO:0000313" key="2">
    <source>
        <dbReference type="Proteomes" id="UP000233551"/>
    </source>
</evidence>
<organism evidence="1 2">
    <name type="scientific">Punica granatum</name>
    <name type="common">Pomegranate</name>
    <dbReference type="NCBI Taxonomy" id="22663"/>
    <lineage>
        <taxon>Eukaryota</taxon>
        <taxon>Viridiplantae</taxon>
        <taxon>Streptophyta</taxon>
        <taxon>Embryophyta</taxon>
        <taxon>Tracheophyta</taxon>
        <taxon>Spermatophyta</taxon>
        <taxon>Magnoliopsida</taxon>
        <taxon>eudicotyledons</taxon>
        <taxon>Gunneridae</taxon>
        <taxon>Pentapetalae</taxon>
        <taxon>rosids</taxon>
        <taxon>malvids</taxon>
        <taxon>Myrtales</taxon>
        <taxon>Lythraceae</taxon>
        <taxon>Punica</taxon>
    </lineage>
</organism>
<reference evidence="1 2" key="1">
    <citation type="submission" date="2017-11" db="EMBL/GenBank/DDBJ databases">
        <title>De-novo sequencing of pomegranate (Punica granatum L.) genome.</title>
        <authorList>
            <person name="Akparov Z."/>
            <person name="Amiraslanov A."/>
            <person name="Hajiyeva S."/>
            <person name="Abbasov M."/>
            <person name="Kaur K."/>
            <person name="Hamwieh A."/>
            <person name="Solovyev V."/>
            <person name="Salamov A."/>
            <person name="Braich B."/>
            <person name="Kosarev P."/>
            <person name="Mahmoud A."/>
            <person name="Hajiyev E."/>
            <person name="Babayeva S."/>
            <person name="Izzatullayeva V."/>
            <person name="Mammadov A."/>
            <person name="Mammadov A."/>
            <person name="Sharifova S."/>
            <person name="Ojaghi J."/>
            <person name="Eynullazada K."/>
            <person name="Bayramov B."/>
            <person name="Abdulazimova A."/>
            <person name="Shahmuradov I."/>
        </authorList>
    </citation>
    <scope>NUCLEOTIDE SEQUENCE [LARGE SCALE GENOMIC DNA]</scope>
    <source>
        <strain evidence="2">cv. AG2017</strain>
        <tissue evidence="1">Leaf</tissue>
    </source>
</reference>
<name>A0A2I0LBD3_PUNGR</name>
<keyword evidence="2" id="KW-1185">Reference proteome</keyword>
<comment type="caution">
    <text evidence="1">The sequence shown here is derived from an EMBL/GenBank/DDBJ whole genome shotgun (WGS) entry which is preliminary data.</text>
</comment>
<protein>
    <submittedName>
        <fullName evidence="1">Uncharacterized protein</fullName>
    </submittedName>
</protein>
<dbReference type="OrthoDB" id="8062037at2759"/>
<dbReference type="EMBL" id="PGOL01000065">
    <property type="protein sequence ID" value="PKI77971.1"/>
    <property type="molecule type" value="Genomic_DNA"/>
</dbReference>
<proteinExistence type="predicted"/>
<gene>
    <name evidence="1" type="ORF">CRG98_001591</name>
</gene>
<dbReference type="AlphaFoldDB" id="A0A2I0LBD3"/>
<accession>A0A2I0LBD3</accession>
<evidence type="ECO:0000313" key="1">
    <source>
        <dbReference type="EMBL" id="PKI77971.1"/>
    </source>
</evidence>
<sequence length="128" mass="14149">MSLELDIPRFFRDLGPNSGAGSIVQGIGGSAPRISTKDLDKLPQFDYKSWSEKEKASHLPVVVDCAVRLESCRLLPNRKCTHSFHSHRINLCPPKTPICRAAINAPPSCRALEEAGQDRASQEMFMSN</sequence>
<dbReference type="Proteomes" id="UP000233551">
    <property type="component" value="Unassembled WGS sequence"/>
</dbReference>
<dbReference type="GeneID" id="116188896"/>